<gene>
    <name evidence="3" type="ORF">PBRA_004510</name>
</gene>
<feature type="compositionally biased region" description="Acidic residues" evidence="2">
    <location>
        <begin position="655"/>
        <end position="664"/>
    </location>
</feature>
<evidence type="ECO:0000313" key="4">
    <source>
        <dbReference type="Proteomes" id="UP000039324"/>
    </source>
</evidence>
<name>A0A0G4IL30_PLABS</name>
<dbReference type="PANTHER" id="PTHR16537">
    <property type="entry name" value="SJOEGREN SYNDROME/SCLERODERMA AUTOANTIGEN 1"/>
    <property type="match status" value="1"/>
</dbReference>
<protein>
    <submittedName>
        <fullName evidence="3">Uncharacterized protein</fullName>
    </submittedName>
</protein>
<evidence type="ECO:0000313" key="3">
    <source>
        <dbReference type="EMBL" id="CEO95797.1"/>
    </source>
</evidence>
<sequence length="836" mass="92740">MGRSRSSGGQRTRTAAQFRVSNRAKYHVPAELWADAVVGLGLVRRRLRVSEGASRPVTGSKPLAKNSVHAYGKHIRGLRYYCCLVGDYDSLLVLPDDAPSDHCPSMSAKTLSNFVRFKRGVQGTPLVDASGVPVLDRRGQPVVCQGGWNGPGNVEQFEWAVTAVHAARDQRGNFEDACNACWDAFQAARQASACGRHVGQHDDSCDTCWATFSRSNQSFGCFHHVGQPRLWRRGNPVLSQVAVDTKQWVKRETQGYKAEGNFALLPDQVLEIRRQLVATGSLRDYSTWVSILLGVHLFLRADEIVDIALEDFLLEMTAKDDLDRVDQLVVQVCGKSERAKAEGPVNLVLYRLDSHPKLCPIRALFTLVSRTRIKSGLVFGTKQHLDAIDRGAASFESFPDGLSYDEFNAEFVRVCRPVVGDDTMHRYGPHSIRKTAYLFAIWGGGDLDHIRQAARHKTLKNAELYYRDSKALLARARRTNSHVLALTPKWEPIFLENLRNARRIALDSRCPPQSSSIPGLASTYVATQLRVDPASVSLMQLISLAERDIPETPAFQQLEQLLQTHVPQLAQTMMSLVNQEQRCISRLSEKMMQGWTLLSQHCPRCTTVLVGHKTHGVECVSCEMPCVTEEQAEQMKVLSTANGHVADVPGKDVADMDDYDEEDGGWTPPSPEEMRRIEALSAERDRISQRMGPKLLSGWIMLNAHCRSCATATPLLQSPDRRMFCAGCDRFMDEDTPAQVESGERVEVNIPTPATDDRQILDEVVVSLPKVESTTLRSGQTGSDCSLVARTVEGVLVRKLEQLRDRLDDEDHPSGIVDLSKAISAAAQALKELSGI</sequence>
<evidence type="ECO:0000256" key="2">
    <source>
        <dbReference type="SAM" id="MobiDB-lite"/>
    </source>
</evidence>
<feature type="region of interest" description="Disordered" evidence="2">
    <location>
        <begin position="646"/>
        <end position="671"/>
    </location>
</feature>
<dbReference type="EMBL" id="CDSF01000035">
    <property type="protein sequence ID" value="CEO95797.1"/>
    <property type="molecule type" value="Genomic_DNA"/>
</dbReference>
<evidence type="ECO:0000256" key="1">
    <source>
        <dbReference type="ARBA" id="ARBA00023172"/>
    </source>
</evidence>
<dbReference type="AlphaFoldDB" id="A0A0G4IL30"/>
<dbReference type="Gene3D" id="1.10.443.10">
    <property type="entry name" value="Intergrase catalytic core"/>
    <property type="match status" value="1"/>
</dbReference>
<dbReference type="InterPro" id="IPR011010">
    <property type="entry name" value="DNA_brk_join_enz"/>
</dbReference>
<accession>A0A0G4IL30</accession>
<dbReference type="STRING" id="37360.A0A0G4IL30"/>
<organism evidence="3 4">
    <name type="scientific">Plasmodiophora brassicae</name>
    <name type="common">Clubroot disease agent</name>
    <dbReference type="NCBI Taxonomy" id="37360"/>
    <lineage>
        <taxon>Eukaryota</taxon>
        <taxon>Sar</taxon>
        <taxon>Rhizaria</taxon>
        <taxon>Endomyxa</taxon>
        <taxon>Phytomyxea</taxon>
        <taxon>Plasmodiophorida</taxon>
        <taxon>Plasmodiophoridae</taxon>
        <taxon>Plasmodiophora</taxon>
    </lineage>
</organism>
<proteinExistence type="predicted"/>
<dbReference type="GO" id="GO:0003677">
    <property type="term" value="F:DNA binding"/>
    <property type="evidence" value="ECO:0007669"/>
    <property type="project" value="InterPro"/>
</dbReference>
<dbReference type="InterPro" id="IPR013762">
    <property type="entry name" value="Integrase-like_cat_sf"/>
</dbReference>
<dbReference type="InterPro" id="IPR051888">
    <property type="entry name" value="UPF0148_domain"/>
</dbReference>
<dbReference type="Pfam" id="PF06677">
    <property type="entry name" value="Auto_anti-p27"/>
    <property type="match status" value="2"/>
</dbReference>
<keyword evidence="1" id="KW-0233">DNA recombination</keyword>
<dbReference type="PANTHER" id="PTHR16537:SF1">
    <property type="entry name" value="PROTEIN ZNRD2"/>
    <property type="match status" value="1"/>
</dbReference>
<keyword evidence="4" id="KW-1185">Reference proteome</keyword>
<dbReference type="InterPro" id="IPR009563">
    <property type="entry name" value="SSSCA1"/>
</dbReference>
<dbReference type="OrthoDB" id="78751at2759"/>
<dbReference type="Proteomes" id="UP000039324">
    <property type="component" value="Unassembled WGS sequence"/>
</dbReference>
<dbReference type="GO" id="GO:0006310">
    <property type="term" value="P:DNA recombination"/>
    <property type="evidence" value="ECO:0007669"/>
    <property type="project" value="UniProtKB-KW"/>
</dbReference>
<dbReference type="SUPFAM" id="SSF56349">
    <property type="entry name" value="DNA breaking-rejoining enzymes"/>
    <property type="match status" value="1"/>
</dbReference>
<dbReference type="GO" id="GO:0015074">
    <property type="term" value="P:DNA integration"/>
    <property type="evidence" value="ECO:0007669"/>
    <property type="project" value="InterPro"/>
</dbReference>
<reference evidence="3 4" key="1">
    <citation type="submission" date="2015-02" db="EMBL/GenBank/DDBJ databases">
        <authorList>
            <person name="Chooi Y.-H."/>
        </authorList>
    </citation>
    <scope>NUCLEOTIDE SEQUENCE [LARGE SCALE GENOMIC DNA]</scope>
    <source>
        <strain evidence="3">E3</strain>
    </source>
</reference>